<accession>A0A7C8Z039</accession>
<evidence type="ECO:0000256" key="1">
    <source>
        <dbReference type="SAM" id="MobiDB-lite"/>
    </source>
</evidence>
<dbReference type="EMBL" id="GISG01076214">
    <property type="protein sequence ID" value="MBA4631016.1"/>
    <property type="molecule type" value="Transcribed_RNA"/>
</dbReference>
<name>A0A7C8Z039_OPUST</name>
<reference evidence="2" key="2">
    <citation type="submission" date="2020-07" db="EMBL/GenBank/DDBJ databases">
        <authorList>
            <person name="Vera ALvarez R."/>
            <person name="Arias-Moreno D.M."/>
            <person name="Jimenez-Jacinto V."/>
            <person name="Jimenez-Bremont J.F."/>
            <person name="Swaminathan K."/>
            <person name="Moose S.P."/>
            <person name="Guerrero-Gonzalez M.L."/>
            <person name="Marino-Ramirez L."/>
            <person name="Landsman D."/>
            <person name="Rodriguez-Kessler M."/>
            <person name="Delgado-Sanchez P."/>
        </authorList>
    </citation>
    <scope>NUCLEOTIDE SEQUENCE</scope>
    <source>
        <tissue evidence="2">Cladode</tissue>
    </source>
</reference>
<feature type="compositionally biased region" description="Basic and acidic residues" evidence="1">
    <location>
        <begin position="143"/>
        <end position="162"/>
    </location>
</feature>
<evidence type="ECO:0000313" key="2">
    <source>
        <dbReference type="EMBL" id="MBA4631016.1"/>
    </source>
</evidence>
<dbReference type="AlphaFoldDB" id="A0A7C8Z039"/>
<organism evidence="2">
    <name type="scientific">Opuntia streptacantha</name>
    <name type="common">Prickly pear cactus</name>
    <name type="synonym">Opuntia cardona</name>
    <dbReference type="NCBI Taxonomy" id="393608"/>
    <lineage>
        <taxon>Eukaryota</taxon>
        <taxon>Viridiplantae</taxon>
        <taxon>Streptophyta</taxon>
        <taxon>Embryophyta</taxon>
        <taxon>Tracheophyta</taxon>
        <taxon>Spermatophyta</taxon>
        <taxon>Magnoliopsida</taxon>
        <taxon>eudicotyledons</taxon>
        <taxon>Gunneridae</taxon>
        <taxon>Pentapetalae</taxon>
        <taxon>Caryophyllales</taxon>
        <taxon>Cactineae</taxon>
        <taxon>Cactaceae</taxon>
        <taxon>Opuntioideae</taxon>
        <taxon>Opuntia</taxon>
    </lineage>
</organism>
<proteinExistence type="predicted"/>
<feature type="region of interest" description="Disordered" evidence="1">
    <location>
        <begin position="1"/>
        <end position="272"/>
    </location>
</feature>
<reference evidence="2" key="1">
    <citation type="journal article" date="2013" name="J. Plant Res.">
        <title>Effect of fungi and light on seed germination of three Opuntia species from semiarid lands of central Mexico.</title>
        <authorList>
            <person name="Delgado-Sanchez P."/>
            <person name="Jimenez-Bremont J.F."/>
            <person name="Guerrero-Gonzalez Mde L."/>
            <person name="Flores J."/>
        </authorList>
    </citation>
    <scope>NUCLEOTIDE SEQUENCE</scope>
    <source>
        <tissue evidence="2">Cladode</tissue>
    </source>
</reference>
<sequence length="337" mass="37033">MSFEAFGRNSGPIGPPKEQPTFGHFPQPPSPPLSTPPFPGSAAPLRSPSPRTFGSFEGAQSPLPFDDAHLATGPPRPSVAPIRAPPLQWGDKQSSVTGDVGGLIPKRSPPSAPRDYGTSISSNVRGFQDLERTRSPPVQYTEDFLRPDNGSKERAAPLRWGDRQSSLAADVVRPIQKRSPPSGPHDLGASISSKVYRFQDLERARSPPVQYNEDFLNPDNDGKEGDAPLRWGDKQSSLAGDDGGGDVGGPIQKRSPLSGPRDLRTSISSKAYRSQDMKRIRSPVVQYTEEFPNPDRDGKEGQIHFFRCVGFSFWWTRMCSTIYPKIVLFRLMLSMVH</sequence>
<feature type="compositionally biased region" description="Pro residues" evidence="1">
    <location>
        <begin position="26"/>
        <end position="39"/>
    </location>
</feature>
<feature type="compositionally biased region" description="Basic and acidic residues" evidence="1">
    <location>
        <begin position="220"/>
        <end position="233"/>
    </location>
</feature>
<protein>
    <submittedName>
        <fullName evidence="2">Uncharacterized protein</fullName>
    </submittedName>
</protein>